<dbReference type="CDD" id="cd19152">
    <property type="entry name" value="AKR_AKR15A"/>
    <property type="match status" value="1"/>
</dbReference>
<protein>
    <submittedName>
        <fullName evidence="2">Pyridoxal 4-dehydrogenase</fullName>
        <ecNumber evidence="2">1.1.1.107</ecNumber>
    </submittedName>
</protein>
<dbReference type="EC" id="1.1.1.107" evidence="2"/>
<name>A0A518IWJ4_9BACT</name>
<dbReference type="SUPFAM" id="SSF51430">
    <property type="entry name" value="NAD(P)-linked oxidoreductase"/>
    <property type="match status" value="1"/>
</dbReference>
<dbReference type="PANTHER" id="PTHR42686">
    <property type="entry name" value="GH17980P-RELATED"/>
    <property type="match status" value="1"/>
</dbReference>
<evidence type="ECO:0000313" key="2">
    <source>
        <dbReference type="EMBL" id="QDV57446.1"/>
    </source>
</evidence>
<dbReference type="PANTHER" id="PTHR42686:SF1">
    <property type="entry name" value="GH17980P-RELATED"/>
    <property type="match status" value="1"/>
</dbReference>
<dbReference type="GO" id="GO:0005829">
    <property type="term" value="C:cytosol"/>
    <property type="evidence" value="ECO:0007669"/>
    <property type="project" value="TreeGrafter"/>
</dbReference>
<dbReference type="Gene3D" id="3.20.20.100">
    <property type="entry name" value="NADP-dependent oxidoreductase domain"/>
    <property type="match status" value="1"/>
</dbReference>
<dbReference type="Proteomes" id="UP000316770">
    <property type="component" value="Chromosome"/>
</dbReference>
<keyword evidence="2" id="KW-0560">Oxidoreductase</keyword>
<evidence type="ECO:0000313" key="3">
    <source>
        <dbReference type="Proteomes" id="UP000316770"/>
    </source>
</evidence>
<sequence length="346" mass="38068">MQRQLFGKTGLRIPPVVFGSTSLGNLFAEVPDEAKQQVVAEWFRRVEAPVFIDSAGKYGAGMSLEIIGRELARLNIDPADVVISNKLAWTRQPLVGDEPTFEPGAWFGLTHDARQEISYEGILRCYHQGNELLGDYQAGLVSVHDPDEYLAAATDSADHKQRWHDIEEAYRALGELRSEGKVLGVGVGAKEWTSIRDVCDRVDLDWVMLANSLTIMKHPPELLAFIEQLDEAGVGILNAAVFNAGFALGGKFYDYRVVTGESAEDRELLDWRQRFQTACQRFDVAPAAACLEFARSVPGIQAVAISSSSPHNIARTVAAVDGAAPPSFWSHLKEMHVIDPSFPFLG</sequence>
<dbReference type="GO" id="GO:0050235">
    <property type="term" value="F:pyridoxal 4-dehydrogenase activity"/>
    <property type="evidence" value="ECO:0007669"/>
    <property type="project" value="UniProtKB-EC"/>
</dbReference>
<feature type="domain" description="NADP-dependent oxidoreductase" evidence="1">
    <location>
        <begin position="16"/>
        <end position="334"/>
    </location>
</feature>
<dbReference type="InterPro" id="IPR023210">
    <property type="entry name" value="NADP_OxRdtase_dom"/>
</dbReference>
<dbReference type="Pfam" id="PF00248">
    <property type="entry name" value="Aldo_ket_red"/>
    <property type="match status" value="1"/>
</dbReference>
<evidence type="ECO:0000259" key="1">
    <source>
        <dbReference type="Pfam" id="PF00248"/>
    </source>
</evidence>
<dbReference type="InterPro" id="IPR020471">
    <property type="entry name" value="AKR"/>
</dbReference>
<proteinExistence type="predicted"/>
<dbReference type="EMBL" id="CP036318">
    <property type="protein sequence ID" value="QDV57446.1"/>
    <property type="molecule type" value="Genomic_DNA"/>
</dbReference>
<reference evidence="2 3" key="1">
    <citation type="submission" date="2019-02" db="EMBL/GenBank/DDBJ databases">
        <title>Deep-cultivation of Planctomycetes and their phenomic and genomic characterization uncovers novel biology.</title>
        <authorList>
            <person name="Wiegand S."/>
            <person name="Jogler M."/>
            <person name="Boedeker C."/>
            <person name="Pinto D."/>
            <person name="Vollmers J."/>
            <person name="Rivas-Marin E."/>
            <person name="Kohn T."/>
            <person name="Peeters S.H."/>
            <person name="Heuer A."/>
            <person name="Rast P."/>
            <person name="Oberbeckmann S."/>
            <person name="Bunk B."/>
            <person name="Jeske O."/>
            <person name="Meyerdierks A."/>
            <person name="Storesund J.E."/>
            <person name="Kallscheuer N."/>
            <person name="Luecker S."/>
            <person name="Lage O.M."/>
            <person name="Pohl T."/>
            <person name="Merkel B.J."/>
            <person name="Hornburger P."/>
            <person name="Mueller R.-W."/>
            <person name="Bruemmer F."/>
            <person name="Labrenz M."/>
            <person name="Spormann A.M."/>
            <person name="Op den Camp H."/>
            <person name="Overmann J."/>
            <person name="Amann R."/>
            <person name="Jetten M.S.M."/>
            <person name="Mascher T."/>
            <person name="Medema M.H."/>
            <person name="Devos D.P."/>
            <person name="Kaster A.-K."/>
            <person name="Ovreas L."/>
            <person name="Rohde M."/>
            <person name="Galperin M.Y."/>
            <person name="Jogler C."/>
        </authorList>
    </citation>
    <scope>NUCLEOTIDE SEQUENCE [LARGE SCALE GENOMIC DNA]</scope>
    <source>
        <strain evidence="2 3">Mal33</strain>
    </source>
</reference>
<keyword evidence="3" id="KW-1185">Reference proteome</keyword>
<gene>
    <name evidence="2" type="primary">pld1</name>
    <name evidence="2" type="ORF">Mal33_34560</name>
</gene>
<dbReference type="AlphaFoldDB" id="A0A518IWJ4"/>
<organism evidence="2 3">
    <name type="scientific">Rosistilla oblonga</name>
    <dbReference type="NCBI Taxonomy" id="2527990"/>
    <lineage>
        <taxon>Bacteria</taxon>
        <taxon>Pseudomonadati</taxon>
        <taxon>Planctomycetota</taxon>
        <taxon>Planctomycetia</taxon>
        <taxon>Pirellulales</taxon>
        <taxon>Pirellulaceae</taxon>
        <taxon>Rosistilla</taxon>
    </lineage>
</organism>
<accession>A0A518IWJ4</accession>
<dbReference type="InterPro" id="IPR036812">
    <property type="entry name" value="NAD(P)_OxRdtase_dom_sf"/>
</dbReference>
<dbReference type="RefSeq" id="WP_145286858.1">
    <property type="nucleotide sequence ID" value="NZ_CP036318.1"/>
</dbReference>